<dbReference type="Pfam" id="PF17147">
    <property type="entry name" value="PFOR_II"/>
    <property type="match status" value="1"/>
</dbReference>
<keyword evidence="7 11" id="KW-0408">Iron</keyword>
<dbReference type="NCBIfam" id="TIGR02176">
    <property type="entry name" value="pyruv_ox_red"/>
    <property type="match status" value="1"/>
</dbReference>
<dbReference type="GO" id="GO:0005506">
    <property type="term" value="F:iron ion binding"/>
    <property type="evidence" value="ECO:0007669"/>
    <property type="project" value="InterPro"/>
</dbReference>
<evidence type="ECO:0000256" key="5">
    <source>
        <dbReference type="ARBA" id="ARBA00022982"/>
    </source>
</evidence>
<feature type="domain" description="4Fe-4S ferredoxin-type" evidence="12">
    <location>
        <begin position="738"/>
        <end position="758"/>
    </location>
</feature>
<dbReference type="SUPFAM" id="SSF53323">
    <property type="entry name" value="Pyruvate-ferredoxin oxidoreductase, PFOR, domain III"/>
    <property type="match status" value="1"/>
</dbReference>
<evidence type="ECO:0000313" key="15">
    <source>
        <dbReference type="Proteomes" id="UP000186351"/>
    </source>
</evidence>
<evidence type="ECO:0000256" key="3">
    <source>
        <dbReference type="ARBA" id="ARBA00022485"/>
    </source>
</evidence>
<evidence type="ECO:0000256" key="2">
    <source>
        <dbReference type="ARBA" id="ARBA00022448"/>
    </source>
</evidence>
<dbReference type="EMBL" id="CP015402">
    <property type="protein sequence ID" value="ANU62347.1"/>
    <property type="molecule type" value="Genomic_DNA"/>
</dbReference>
<dbReference type="InterPro" id="IPR037112">
    <property type="entry name" value="Pyrv-flavodox_OxR_EKR_sf"/>
</dbReference>
<organism evidence="13 15">
    <name type="scientific">Muribaculum intestinale</name>
    <dbReference type="NCBI Taxonomy" id="1796646"/>
    <lineage>
        <taxon>Bacteria</taxon>
        <taxon>Pseudomonadati</taxon>
        <taxon>Bacteroidota</taxon>
        <taxon>Bacteroidia</taxon>
        <taxon>Bacteroidales</taxon>
        <taxon>Muribaculaceae</taxon>
        <taxon>Muribaculum</taxon>
    </lineage>
</organism>
<dbReference type="OrthoDB" id="9808559at2"/>
<feature type="binding site" evidence="11">
    <location>
        <position position="845"/>
    </location>
    <ligand>
        <name>[4Fe-4S] cluster</name>
        <dbReference type="ChEBI" id="CHEBI:49883"/>
        <label>3</label>
    </ligand>
</feature>
<dbReference type="Gene3D" id="3.40.920.10">
    <property type="entry name" value="Pyruvate-ferredoxin oxidoreductase, PFOR, domain III"/>
    <property type="match status" value="1"/>
</dbReference>
<evidence type="ECO:0000259" key="12">
    <source>
        <dbReference type="PROSITE" id="PS51379"/>
    </source>
</evidence>
<feature type="binding site" evidence="11">
    <location>
        <position position="700"/>
    </location>
    <ligand>
        <name>[4Fe-4S] cluster</name>
        <dbReference type="ChEBI" id="CHEBI:49883"/>
        <label>2</label>
    </ligand>
</feature>
<evidence type="ECO:0000256" key="10">
    <source>
        <dbReference type="PIRSR" id="PIRSR000159-2"/>
    </source>
</evidence>
<feature type="site" description="Important for catalytic activity" evidence="10">
    <location>
        <position position="1002"/>
    </location>
</feature>
<dbReference type="SUPFAM" id="SSF54862">
    <property type="entry name" value="4Fe-4S ferredoxins"/>
    <property type="match status" value="1"/>
</dbReference>
<feature type="binding site" evidence="11">
    <location>
        <position position="1077"/>
    </location>
    <ligand>
        <name>[4Fe-4S] cluster</name>
        <dbReference type="ChEBI" id="CHEBI:49883"/>
        <label>3</label>
    </ligand>
</feature>
<feature type="binding site" evidence="11">
    <location>
        <position position="753"/>
    </location>
    <ligand>
        <name>[4Fe-4S] cluster</name>
        <dbReference type="ChEBI" id="CHEBI:49883"/>
        <label>2</label>
    </ligand>
</feature>
<evidence type="ECO:0000313" key="13">
    <source>
        <dbReference type="EMBL" id="ANU62347.1"/>
    </source>
</evidence>
<dbReference type="GO" id="GO:0051539">
    <property type="term" value="F:4 iron, 4 sulfur cluster binding"/>
    <property type="evidence" value="ECO:0007669"/>
    <property type="project" value="UniProtKB-KW"/>
</dbReference>
<keyword evidence="4 11" id="KW-0479">Metal-binding</keyword>
<dbReference type="Pfam" id="PF10371">
    <property type="entry name" value="EKR"/>
    <property type="match status" value="1"/>
</dbReference>
<dbReference type="InterPro" id="IPR019456">
    <property type="entry name" value="Pyrv-flavodox_OxRtase_EKR"/>
</dbReference>
<dbReference type="PANTHER" id="PTHR32154:SF0">
    <property type="entry name" value="PYRUVATE-FLAVODOXIN OXIDOREDUCTASE-RELATED"/>
    <property type="match status" value="1"/>
</dbReference>
<feature type="site" description="Important for catalytic activity" evidence="10">
    <location>
        <position position="66"/>
    </location>
</feature>
<dbReference type="PANTHER" id="PTHR32154">
    <property type="entry name" value="PYRUVATE-FLAVODOXIN OXIDOREDUCTASE-RELATED"/>
    <property type="match status" value="1"/>
</dbReference>
<dbReference type="PIRSF" id="PIRSF000159">
    <property type="entry name" value="NifJ"/>
    <property type="match status" value="1"/>
</dbReference>
<dbReference type="FunFam" id="3.30.70.20:FF:000022">
    <property type="entry name" value="Pyruvate:ferredoxin (Flavodoxin) oxidoreductase"/>
    <property type="match status" value="1"/>
</dbReference>
<dbReference type="SMART" id="SM00890">
    <property type="entry name" value="EKR"/>
    <property type="match status" value="1"/>
</dbReference>
<keyword evidence="2 9" id="KW-0813">Transport</keyword>
<evidence type="ECO:0000313" key="16">
    <source>
        <dbReference type="Proteomes" id="UP000306630"/>
    </source>
</evidence>
<accession>A0A1Z2XFG1</accession>
<dbReference type="InterPro" id="IPR029061">
    <property type="entry name" value="THDP-binding"/>
</dbReference>
<dbReference type="FunFam" id="3.40.50.920:FF:000007">
    <property type="entry name" value="Pyruvate:ferredoxin (Flavodoxin) oxidoreductase"/>
    <property type="match status" value="1"/>
</dbReference>
<dbReference type="GO" id="GO:0030976">
    <property type="term" value="F:thiamine pyrophosphate binding"/>
    <property type="evidence" value="ECO:0007669"/>
    <property type="project" value="InterPro"/>
</dbReference>
<dbReference type="InterPro" id="IPR011895">
    <property type="entry name" value="Pyrv_flavodox_OxRed"/>
</dbReference>
<dbReference type="InterPro" id="IPR019752">
    <property type="entry name" value="Pyrv/ketoisovalerate_OxRed_cat"/>
</dbReference>
<dbReference type="InterPro" id="IPR017900">
    <property type="entry name" value="4Fe4S_Fe_S_CS"/>
</dbReference>
<evidence type="ECO:0000256" key="7">
    <source>
        <dbReference type="ARBA" id="ARBA00023004"/>
    </source>
</evidence>
<dbReference type="PROSITE" id="PS51379">
    <property type="entry name" value="4FE4S_FER_2"/>
    <property type="match status" value="2"/>
</dbReference>
<dbReference type="FunFam" id="3.40.920.10:FF:000001">
    <property type="entry name" value="Pyruvate:ferredoxin (Flavodoxin) oxidoreductase"/>
    <property type="match status" value="1"/>
</dbReference>
<keyword evidence="6 9" id="KW-0560">Oxidoreductase</keyword>
<dbReference type="GO" id="GO:0044281">
    <property type="term" value="P:small molecule metabolic process"/>
    <property type="evidence" value="ECO:0007669"/>
    <property type="project" value="UniProtKB-ARBA"/>
</dbReference>
<dbReference type="Proteomes" id="UP000306630">
    <property type="component" value="Unassembled WGS sequence"/>
</dbReference>
<dbReference type="Gene3D" id="3.40.50.920">
    <property type="match status" value="1"/>
</dbReference>
<dbReference type="InterPro" id="IPR050722">
    <property type="entry name" value="Pyruvate:ferred/Flavod_OxRd"/>
</dbReference>
<dbReference type="FunFam" id="3.40.50.970:FF:000041">
    <property type="entry name" value="Pyruvate:ferredoxin (Flavodoxin) oxidoreductase"/>
    <property type="match status" value="1"/>
</dbReference>
<dbReference type="Pfam" id="PF02775">
    <property type="entry name" value="TPP_enzyme_C"/>
    <property type="match status" value="1"/>
</dbReference>
<reference evidence="14 16" key="3">
    <citation type="submission" date="2019-04" db="EMBL/GenBank/DDBJ databases">
        <title>Microbes associate with the intestines of laboratory mice.</title>
        <authorList>
            <person name="Navarre W."/>
            <person name="Wong E."/>
            <person name="Huang K."/>
            <person name="Tropini C."/>
            <person name="Ng K."/>
            <person name="Yu B."/>
        </authorList>
    </citation>
    <scope>NUCLEOTIDE SEQUENCE [LARGE SCALE GENOMIC DNA]</scope>
    <source>
        <strain evidence="14 16">NM06_A21</strain>
    </source>
</reference>
<dbReference type="GO" id="GO:0016903">
    <property type="term" value="F:oxidoreductase activity, acting on the aldehyde or oxo group of donors"/>
    <property type="evidence" value="ECO:0007669"/>
    <property type="project" value="InterPro"/>
</dbReference>
<evidence type="ECO:0000313" key="14">
    <source>
        <dbReference type="EMBL" id="TGY74908.1"/>
    </source>
</evidence>
<dbReference type="Gene3D" id="4.10.780.10">
    <property type="entry name" value="Pyruvate-flavodoxin oxidoreductase, EKR domain"/>
    <property type="match status" value="1"/>
</dbReference>
<evidence type="ECO:0000256" key="4">
    <source>
        <dbReference type="ARBA" id="ARBA00022723"/>
    </source>
</evidence>
<name>A0A1B1S6D2_9BACT</name>
<feature type="binding site" evidence="11">
    <location>
        <position position="757"/>
    </location>
    <ligand>
        <name>[4Fe-4S] cluster</name>
        <dbReference type="ChEBI" id="CHEBI:49883"/>
        <label>1</label>
    </ligand>
</feature>
<dbReference type="Proteomes" id="UP000186351">
    <property type="component" value="Chromosome"/>
</dbReference>
<dbReference type="InterPro" id="IPR033412">
    <property type="entry name" value="PFOR_II"/>
</dbReference>
<reference evidence="15" key="1">
    <citation type="submission" date="2016-04" db="EMBL/GenBank/DDBJ databases">
        <title>Complete Genome Sequences of Twelve Strains of a Stable Defined Moderately Diverse Mouse Microbiota 2 (sDMDMm2).</title>
        <authorList>
            <person name="Uchimura Y."/>
            <person name="Wyss M."/>
            <person name="Brugiroux S."/>
            <person name="Limenitakis J.P."/>
            <person name="Stecher B."/>
            <person name="McCoy K.D."/>
            <person name="Macpherson A.J."/>
        </authorList>
    </citation>
    <scope>NUCLEOTIDE SEQUENCE [LARGE SCALE GENOMIC DNA]</scope>
    <source>
        <strain evidence="15">YL27</strain>
    </source>
</reference>
<keyword evidence="8 11" id="KW-0411">Iron-sulfur</keyword>
<comment type="cofactor">
    <cofactor evidence="11">
        <name>[4Fe-4S] cluster</name>
        <dbReference type="ChEBI" id="CHEBI:49883"/>
    </cofactor>
    <text evidence="11">Binds 3 [4Fe-4S] clusters per subunit.</text>
</comment>
<evidence type="ECO:0000256" key="8">
    <source>
        <dbReference type="ARBA" id="ARBA00023014"/>
    </source>
</evidence>
<sequence>MSKEKKFLTCDGNQAAAHVSYMFSEVAAIYPITPSSTMAEYVDEWAAAGRKNIFGETVLVQEMQSEAGAAGAVHGSLQAGALTTTYTASQGLLLMIPNMYKIAGELLPCVFHVSARTLASHALSIFGDHQDVMSVRQTGFAMLAEGSVQEVMDLSGVAHLATIKSRVPFVNFFDGFRTSHEIQKIEALENDDLAPLVDREALAEFRARALNPDAPVARGMAENPDVFFQHREACNKYYDAVPAIVEEYMNKISEITGRKYGLFNYYGAEDAERVIIAMGSVTQAAQEAIDHLNANGEKVGLVSVHLYRPFSAKHFLAAVPKTAKKIAVLDRTKEPGAKGEPLYLDVVDCFYGVENAPVIVGGRYGLASKDTTPAQIISVFENLALPQPKNNFSLGIVDDVTFQSLPLKEEVALGAAGTFEAKFYGLGADGTVGANKNSVKIIGDNTNKYCQAYFSYDSKKSGGFTCSHLRFGDEPIRSTYLVTTPNFVACHVQAYLHMYDVTRGLRKGGTFLLNTIWDGEELAKNLPNKVKRFFAENDITVYYINATKIAQEIGLGNRTNTILQSAFFRITEVIPVDLAVEQMKKFIVKSYGKKGQDVVDKNYAAVDRGGEYHKLDVDSAWASLADDAAVANNDPAFINNIVRPINAQDGDLLPVSAFVDITDGTWEQGTATYEKRGVAAFVPEWVEENCIQCNKCAYVCPHAAIRPFVLTPEEMAAAPFGEDATIPAIGKQFTGMRFIQSVDVLDCLGCSNCVDVCPGKKGNKALVMKPLETQLPVQAEWDYCVASVKSKQNLVDIKANVKNSQFATPLFEFSGACSGCGETPYVKLITQLFGNREIVANATGCSSIYSGSVPSTPYTTDENGHGPAWANSLFEDFCEFGMGMTLANDKLRARLDVEMRALLDCADCSDEIKALATQWLDEKDNAERSREIADAIIPLMEACGCPACKKVLELKHYLVKRSQWIIGGDGASYDIGFGGLDHVIASGKDVNILVLDTEVYSNTGGQASKATPIGAIAKFAASGKRIRKKDLGLIATTYGYVYVAQVAMGADQAQTLKAIREAEAYDGPSLIIAYAPCINHGIKAGMGKAQQEEVNAVACGYWHLWRYNPAAEMEGKNPFTLDSKEPNWDEFEGFLKGEVRYASVMKQYPAEAAELFAAAKANAQWRYNNYKRLAQQQWGVDPEVETLENK</sequence>
<dbReference type="Gene3D" id="3.30.70.20">
    <property type="match status" value="1"/>
</dbReference>
<dbReference type="KEGG" id="pary:A4V02_00355"/>
<dbReference type="SUPFAM" id="SSF52518">
    <property type="entry name" value="Thiamin diphosphate-binding fold (THDP-binding)"/>
    <property type="match status" value="2"/>
</dbReference>
<dbReference type="FunFam" id="4.10.780.10:FF:000002">
    <property type="entry name" value="Pyruvate:ferredoxin (Flavodoxin) oxidoreductase"/>
    <property type="match status" value="1"/>
</dbReference>
<protein>
    <submittedName>
        <fullName evidence="13">Pyruvate:ferredoxin (Flavodoxin) oxidoreductase</fullName>
    </submittedName>
</protein>
<feature type="site" description="Important for catalytic activity" evidence="10">
    <location>
        <position position="116"/>
    </location>
</feature>
<dbReference type="InterPro" id="IPR011766">
    <property type="entry name" value="TPP_enzyme_TPP-bd"/>
</dbReference>
<evidence type="ECO:0000256" key="6">
    <source>
        <dbReference type="ARBA" id="ARBA00023002"/>
    </source>
</evidence>
<dbReference type="CDD" id="cd03377">
    <property type="entry name" value="TPP_PFOR_PNO"/>
    <property type="match status" value="1"/>
</dbReference>
<feature type="binding site" evidence="11">
    <location>
        <position position="696"/>
    </location>
    <ligand>
        <name>[4Fe-4S] cluster</name>
        <dbReference type="ChEBI" id="CHEBI:49883"/>
        <label>1</label>
    </ligand>
</feature>
<dbReference type="Gene3D" id="3.40.50.970">
    <property type="match status" value="2"/>
</dbReference>
<evidence type="ECO:0000256" key="11">
    <source>
        <dbReference type="PIRSR" id="PIRSR000159-50"/>
    </source>
</evidence>
<dbReference type="InterPro" id="IPR017896">
    <property type="entry name" value="4Fe4S_Fe-S-bd"/>
</dbReference>
<proteinExistence type="inferred from homology"/>
<dbReference type="FunFam" id="3.40.50.970:FF:000012">
    <property type="entry name" value="Pyruvate:ferredoxin (Flavodoxin) oxidoreductase"/>
    <property type="match status" value="1"/>
</dbReference>
<keyword evidence="5 9" id="KW-0249">Electron transport</keyword>
<dbReference type="STRING" id="1796646.A4V02_00355"/>
<dbReference type="Pfam" id="PF01855">
    <property type="entry name" value="POR_N"/>
    <property type="match status" value="1"/>
</dbReference>
<feature type="binding site" evidence="11">
    <location>
        <position position="750"/>
    </location>
    <ligand>
        <name>[4Fe-4S] cluster</name>
        <dbReference type="ChEBI" id="CHEBI:49883"/>
        <label>2</label>
    </ligand>
</feature>
<keyword evidence="13" id="KW-0670">Pyruvate</keyword>
<feature type="binding site" evidence="11">
    <location>
        <position position="693"/>
    </location>
    <ligand>
        <name>[4Fe-4S] cluster</name>
        <dbReference type="ChEBI" id="CHEBI:49883"/>
        <label>1</label>
    </ligand>
</feature>
<feature type="binding site" evidence="11">
    <location>
        <position position="820"/>
    </location>
    <ligand>
        <name>[4Fe-4S] cluster</name>
        <dbReference type="ChEBI" id="CHEBI:49883"/>
        <label>3</label>
    </ligand>
</feature>
<comment type="similarity">
    <text evidence="1 9">Belongs to the pyruvate:ferredoxin/flavodoxin oxidoreductase family.</text>
</comment>
<evidence type="ECO:0000256" key="9">
    <source>
        <dbReference type="PIRNR" id="PIRNR000159"/>
    </source>
</evidence>
<dbReference type="PROSITE" id="PS00198">
    <property type="entry name" value="4FE4S_FER_1"/>
    <property type="match status" value="2"/>
</dbReference>
<dbReference type="SUPFAM" id="SSF52922">
    <property type="entry name" value="TK C-terminal domain-like"/>
    <property type="match status" value="1"/>
</dbReference>
<feature type="binding site" evidence="11">
    <location>
        <position position="817"/>
    </location>
    <ligand>
        <name>[4Fe-4S] cluster</name>
        <dbReference type="ChEBI" id="CHEBI:49883"/>
        <label>3</label>
    </ligand>
</feature>
<keyword evidence="15" id="KW-1185">Reference proteome</keyword>
<accession>A0A1B1S6D2</accession>
<feature type="site" description="Important for catalytic activity" evidence="10">
    <location>
        <position position="33"/>
    </location>
</feature>
<feature type="binding site" evidence="11">
    <location>
        <position position="747"/>
    </location>
    <ligand>
        <name>[4Fe-4S] cluster</name>
        <dbReference type="ChEBI" id="CHEBI:49883"/>
        <label>2</label>
    </ligand>
</feature>
<reference evidence="13" key="2">
    <citation type="submission" date="2017-04" db="EMBL/GenBank/DDBJ databases">
        <title>Complete Genome Sequences of Twelve Strains of a Stable Defined Moderately Diverse Mouse Microbiota 2 (sDMDMm2).</title>
        <authorList>
            <person name="Uchimura Y."/>
            <person name="Wyss M."/>
            <person name="Brugiroux S."/>
            <person name="Limenitakis J.P."/>
            <person name="Stecher B."/>
            <person name="McCoy K.D."/>
            <person name="Macpherson A.J."/>
        </authorList>
    </citation>
    <scope>NUCLEOTIDE SEQUENCE</scope>
    <source>
        <strain evidence="13">YL27</strain>
    </source>
</reference>
<feature type="domain" description="4Fe-4S ferredoxin-type" evidence="12">
    <location>
        <begin position="681"/>
        <end position="710"/>
    </location>
</feature>
<dbReference type="Pfam" id="PF01558">
    <property type="entry name" value="POR"/>
    <property type="match status" value="1"/>
</dbReference>
<dbReference type="GO" id="GO:0006979">
    <property type="term" value="P:response to oxidative stress"/>
    <property type="evidence" value="ECO:0007669"/>
    <property type="project" value="TreeGrafter"/>
</dbReference>
<evidence type="ECO:0000256" key="1">
    <source>
        <dbReference type="ARBA" id="ARBA00009032"/>
    </source>
</evidence>
<dbReference type="EMBL" id="SRYD01000016">
    <property type="protein sequence ID" value="TGY74908.1"/>
    <property type="molecule type" value="Genomic_DNA"/>
</dbReference>
<dbReference type="AlphaFoldDB" id="A0A1B1S6D2"/>
<keyword evidence="3 11" id="KW-0004">4Fe-4S</keyword>
<dbReference type="InterPro" id="IPR002869">
    <property type="entry name" value="Pyrv_flavodox_OxRed_cen"/>
</dbReference>
<gene>
    <name evidence="14" type="primary">nifJ</name>
    <name evidence="13" type="ORF">A4V02_00355</name>
    <name evidence="14" type="ORF">E5333_05370</name>
</gene>
<dbReference type="InterPro" id="IPR002880">
    <property type="entry name" value="Pyrv_Fd/Flavodoxin_OxRdtase_N"/>
</dbReference>
<dbReference type="RefSeq" id="WP_068959748.1">
    <property type="nucleotide sequence ID" value="NZ_CAJTJN010000003.1"/>
</dbReference>
<feature type="binding site" evidence="11">
    <location>
        <position position="690"/>
    </location>
    <ligand>
        <name>[4Fe-4S] cluster</name>
        <dbReference type="ChEBI" id="CHEBI:49883"/>
        <label>1</label>
    </ligand>
</feature>
<dbReference type="CDD" id="cd07034">
    <property type="entry name" value="TPP_PYR_PFOR_IOR-alpha_like"/>
    <property type="match status" value="1"/>
</dbReference>
<dbReference type="Pfam" id="PF12838">
    <property type="entry name" value="Fer4_7"/>
    <property type="match status" value="1"/>
</dbReference>
<dbReference type="InterPro" id="IPR009014">
    <property type="entry name" value="Transketo_C/PFOR_II"/>
</dbReference>
<dbReference type="GO" id="GO:0022900">
    <property type="term" value="P:electron transport chain"/>
    <property type="evidence" value="ECO:0007669"/>
    <property type="project" value="InterPro"/>
</dbReference>